<dbReference type="OMA" id="FHPEYIV"/>
<protein>
    <submittedName>
        <fullName evidence="1">Uncharacterized protein</fullName>
    </submittedName>
</protein>
<evidence type="ECO:0000313" key="1">
    <source>
        <dbReference type="EnsemblMetazoa" id="XP_038069823.1"/>
    </source>
</evidence>
<dbReference type="RefSeq" id="XP_038069823.1">
    <property type="nucleotide sequence ID" value="XM_038213895.1"/>
</dbReference>
<dbReference type="EnsemblMetazoa" id="XM_038213895.1">
    <property type="protein sequence ID" value="XP_038069823.1"/>
    <property type="gene ID" value="LOC119739037"/>
</dbReference>
<name>A0A914B1P0_PATMI</name>
<dbReference type="AlphaFoldDB" id="A0A914B1P0"/>
<evidence type="ECO:0000313" key="2">
    <source>
        <dbReference type="Proteomes" id="UP000887568"/>
    </source>
</evidence>
<sequence>MDSEQVQYALLHDKYSRRYFEGVYPVNGLPQERVPWPSAFVITARSVPSFGMNHWVAVYITPYGEGEVFDSLGKPPKHPMLQEFLRNNTIRTVYNRLRIQGDYSEVCGHHVLFFLLQRCRGFHPEYIVRNFCPDRKLNDAFVECFARPLLIPPVNSPLL</sequence>
<organism evidence="1 2">
    <name type="scientific">Patiria miniata</name>
    <name type="common">Bat star</name>
    <name type="synonym">Asterina miniata</name>
    <dbReference type="NCBI Taxonomy" id="46514"/>
    <lineage>
        <taxon>Eukaryota</taxon>
        <taxon>Metazoa</taxon>
        <taxon>Echinodermata</taxon>
        <taxon>Eleutherozoa</taxon>
        <taxon>Asterozoa</taxon>
        <taxon>Asteroidea</taxon>
        <taxon>Valvatacea</taxon>
        <taxon>Valvatida</taxon>
        <taxon>Asterinidae</taxon>
        <taxon>Patiria</taxon>
    </lineage>
</organism>
<dbReference type="Gene3D" id="3.40.395.10">
    <property type="entry name" value="Adenoviral Proteinase, Chain A"/>
    <property type="match status" value="1"/>
</dbReference>
<accession>A0A914B1P0</accession>
<dbReference type="Proteomes" id="UP000887568">
    <property type="component" value="Unplaced"/>
</dbReference>
<keyword evidence="2" id="KW-1185">Reference proteome</keyword>
<dbReference type="OrthoDB" id="10034833at2759"/>
<proteinExistence type="predicted"/>
<dbReference type="GeneID" id="119739037"/>
<reference evidence="1" key="1">
    <citation type="submission" date="2022-11" db="UniProtKB">
        <authorList>
            <consortium name="EnsemblMetazoa"/>
        </authorList>
    </citation>
    <scope>IDENTIFICATION</scope>
</reference>